<sequence>MLPDKSLFKNVLWHIGKALTDSLTCQGFLSQLYRCTLCHTSRKYHFLIESGLGILFSGK</sequence>
<name>C0BAF4_9FIRM</name>
<evidence type="ECO:0000313" key="1">
    <source>
        <dbReference type="EMBL" id="EEG89078.1"/>
    </source>
</evidence>
<reference evidence="1 2" key="2">
    <citation type="submission" date="2009-03" db="EMBL/GenBank/DDBJ databases">
        <title>Draft genome sequence of Coprococcus comes (ATCC 27758).</title>
        <authorList>
            <person name="Sudarsanam P."/>
            <person name="Ley R."/>
            <person name="Guruge J."/>
            <person name="Turnbaugh P.J."/>
            <person name="Mahowald M."/>
            <person name="Liep D."/>
            <person name="Gordon J."/>
        </authorList>
    </citation>
    <scope>NUCLEOTIDE SEQUENCE [LARGE SCALE GENOMIC DNA]</scope>
    <source>
        <strain evidence="1 2">ATCC 27758</strain>
    </source>
</reference>
<reference evidence="1 2" key="1">
    <citation type="submission" date="2009-02" db="EMBL/GenBank/DDBJ databases">
        <authorList>
            <person name="Fulton L."/>
            <person name="Clifton S."/>
            <person name="Fulton B."/>
            <person name="Xu J."/>
            <person name="Minx P."/>
            <person name="Pepin K.H."/>
            <person name="Johnson M."/>
            <person name="Bhonagiri V."/>
            <person name="Nash W.E."/>
            <person name="Mardis E.R."/>
            <person name="Wilson R.K."/>
        </authorList>
    </citation>
    <scope>NUCLEOTIDE SEQUENCE [LARGE SCALE GENOMIC DNA]</scope>
    <source>
        <strain evidence="1 2">ATCC 27758</strain>
    </source>
</reference>
<protein>
    <submittedName>
        <fullName evidence="1">Uncharacterized protein</fullName>
    </submittedName>
</protein>
<proteinExistence type="predicted"/>
<organism evidence="1 2">
    <name type="scientific">Coprococcus comes ATCC 27758</name>
    <dbReference type="NCBI Taxonomy" id="470146"/>
    <lineage>
        <taxon>Bacteria</taxon>
        <taxon>Bacillati</taxon>
        <taxon>Bacillota</taxon>
        <taxon>Clostridia</taxon>
        <taxon>Lachnospirales</taxon>
        <taxon>Lachnospiraceae</taxon>
        <taxon>Coprococcus</taxon>
    </lineage>
</organism>
<accession>C0BAF4</accession>
<gene>
    <name evidence="1" type="ORF">COPCOM_02055</name>
</gene>
<dbReference type="HOGENOM" id="CLU_2952499_0_0_9"/>
<comment type="caution">
    <text evidence="1">The sequence shown here is derived from an EMBL/GenBank/DDBJ whole genome shotgun (WGS) entry which is preliminary data.</text>
</comment>
<evidence type="ECO:0000313" key="2">
    <source>
        <dbReference type="Proteomes" id="UP000003793"/>
    </source>
</evidence>
<dbReference type="Proteomes" id="UP000003793">
    <property type="component" value="Unassembled WGS sequence"/>
</dbReference>
<dbReference type="EMBL" id="ABVR01000041">
    <property type="protein sequence ID" value="EEG89078.1"/>
    <property type="molecule type" value="Genomic_DNA"/>
</dbReference>
<dbReference type="AlphaFoldDB" id="C0BAF4"/>